<evidence type="ECO:0000313" key="2">
    <source>
        <dbReference type="Proteomes" id="UP001157502"/>
    </source>
</evidence>
<organism evidence="1 2">
    <name type="scientific">Dallia pectoralis</name>
    <name type="common">Alaska blackfish</name>
    <dbReference type="NCBI Taxonomy" id="75939"/>
    <lineage>
        <taxon>Eukaryota</taxon>
        <taxon>Metazoa</taxon>
        <taxon>Chordata</taxon>
        <taxon>Craniata</taxon>
        <taxon>Vertebrata</taxon>
        <taxon>Euteleostomi</taxon>
        <taxon>Actinopterygii</taxon>
        <taxon>Neopterygii</taxon>
        <taxon>Teleostei</taxon>
        <taxon>Protacanthopterygii</taxon>
        <taxon>Esociformes</taxon>
        <taxon>Umbridae</taxon>
        <taxon>Dallia</taxon>
    </lineage>
</organism>
<protein>
    <submittedName>
        <fullName evidence="1">Uncharacterized protein</fullName>
    </submittedName>
</protein>
<dbReference type="EMBL" id="CM055763">
    <property type="protein sequence ID" value="KAJ7985284.1"/>
    <property type="molecule type" value="Genomic_DNA"/>
</dbReference>
<sequence>MHGGSRAGPEEEKGETSTAPHHPHSPPSIRNSLLIHLVSPVRALQARRRSEARRTNRGGLAGSERAAVTQSQTYLPAKTATSMTNTGATTPSPRPPRAPMSVLWRSKFNNDNISSLVSQPLPRGTLHIHPGPL</sequence>
<gene>
    <name evidence="1" type="ORF">DPEC_G00350480</name>
</gene>
<reference evidence="1" key="1">
    <citation type="submission" date="2021-05" db="EMBL/GenBank/DDBJ databases">
        <authorList>
            <person name="Pan Q."/>
            <person name="Jouanno E."/>
            <person name="Zahm M."/>
            <person name="Klopp C."/>
            <person name="Cabau C."/>
            <person name="Louis A."/>
            <person name="Berthelot C."/>
            <person name="Parey E."/>
            <person name="Roest Crollius H."/>
            <person name="Montfort J."/>
            <person name="Robinson-Rechavi M."/>
            <person name="Bouchez O."/>
            <person name="Lampietro C."/>
            <person name="Lopez Roques C."/>
            <person name="Donnadieu C."/>
            <person name="Postlethwait J."/>
            <person name="Bobe J."/>
            <person name="Dillon D."/>
            <person name="Chandos A."/>
            <person name="von Hippel F."/>
            <person name="Guiguen Y."/>
        </authorList>
    </citation>
    <scope>NUCLEOTIDE SEQUENCE</scope>
    <source>
        <strain evidence="1">YG-Jan2019</strain>
    </source>
</reference>
<evidence type="ECO:0000313" key="1">
    <source>
        <dbReference type="EMBL" id="KAJ7985284.1"/>
    </source>
</evidence>
<proteinExistence type="predicted"/>
<accession>A0ACC2F1T8</accession>
<dbReference type="Proteomes" id="UP001157502">
    <property type="component" value="Chromosome 36"/>
</dbReference>
<name>A0ACC2F1T8_DALPE</name>
<keyword evidence="2" id="KW-1185">Reference proteome</keyword>
<comment type="caution">
    <text evidence="1">The sequence shown here is derived from an EMBL/GenBank/DDBJ whole genome shotgun (WGS) entry which is preliminary data.</text>
</comment>